<feature type="domain" description="RRM" evidence="4">
    <location>
        <begin position="328"/>
        <end position="399"/>
    </location>
</feature>
<dbReference type="EnsemblPlants" id="Bra013787.1">
    <property type="protein sequence ID" value="Bra013787.1-P"/>
    <property type="gene ID" value="Bra013787"/>
</dbReference>
<keyword evidence="2" id="KW-0539">Nucleus</keyword>
<organism evidence="5 6">
    <name type="scientific">Brassica campestris</name>
    <name type="common">Field mustard</name>
    <dbReference type="NCBI Taxonomy" id="3711"/>
    <lineage>
        <taxon>Eukaryota</taxon>
        <taxon>Viridiplantae</taxon>
        <taxon>Streptophyta</taxon>
        <taxon>Embryophyta</taxon>
        <taxon>Tracheophyta</taxon>
        <taxon>Spermatophyta</taxon>
        <taxon>Magnoliopsida</taxon>
        <taxon>eudicotyledons</taxon>
        <taxon>Gunneridae</taxon>
        <taxon>Pentapetalae</taxon>
        <taxon>rosids</taxon>
        <taxon>malvids</taxon>
        <taxon>Brassicales</taxon>
        <taxon>Brassicaceae</taxon>
        <taxon>Brassiceae</taxon>
        <taxon>Brassica</taxon>
    </lineage>
</organism>
<feature type="domain" description="RRM" evidence="4">
    <location>
        <begin position="203"/>
        <end position="270"/>
    </location>
</feature>
<reference evidence="5" key="3">
    <citation type="submission" date="2023-03" db="UniProtKB">
        <authorList>
            <consortium name="EnsemblPlants"/>
        </authorList>
    </citation>
    <scope>IDENTIFICATION</scope>
    <source>
        <strain evidence="5">cv. Chiifu-401-42</strain>
    </source>
</reference>
<evidence type="ECO:0000256" key="2">
    <source>
        <dbReference type="ARBA" id="ARBA00023242"/>
    </source>
</evidence>
<dbReference type="GO" id="GO:0005685">
    <property type="term" value="C:U1 snRNP"/>
    <property type="evidence" value="ECO:0000318"/>
    <property type="project" value="GO_Central"/>
</dbReference>
<dbReference type="GO" id="GO:0000398">
    <property type="term" value="P:mRNA splicing, via spliceosome"/>
    <property type="evidence" value="ECO:0000318"/>
    <property type="project" value="GO_Central"/>
</dbReference>
<dbReference type="InterPro" id="IPR012677">
    <property type="entry name" value="Nucleotide-bd_a/b_plait_sf"/>
</dbReference>
<reference evidence="5 6" key="2">
    <citation type="journal article" date="2018" name="Hortic Res">
        <title>Improved Brassica rapa reference genome by single-molecule sequencing and chromosome conformation capture technologies.</title>
        <authorList>
            <person name="Zhang L."/>
            <person name="Cai X."/>
            <person name="Wu J."/>
            <person name="Liu M."/>
            <person name="Grob S."/>
            <person name="Cheng F."/>
            <person name="Liang J."/>
            <person name="Cai C."/>
            <person name="Liu Z."/>
            <person name="Liu B."/>
            <person name="Wang F."/>
            <person name="Li S."/>
            <person name="Liu F."/>
            <person name="Li X."/>
            <person name="Cheng L."/>
            <person name="Yang W."/>
            <person name="Li M.H."/>
            <person name="Grossniklaus U."/>
            <person name="Zheng H."/>
            <person name="Wang X."/>
        </authorList>
    </citation>
    <scope>NUCLEOTIDE SEQUENCE [LARGE SCALE GENOMIC DNA]</scope>
    <source>
        <strain evidence="5 6">cv. Chiifu-401-42</strain>
    </source>
</reference>
<dbReference type="GO" id="GO:0071004">
    <property type="term" value="C:U2-type prespliceosome"/>
    <property type="evidence" value="ECO:0000318"/>
    <property type="project" value="GO_Central"/>
</dbReference>
<keyword evidence="3" id="KW-0694">RNA-binding</keyword>
<evidence type="ECO:0000256" key="1">
    <source>
        <dbReference type="ARBA" id="ARBA00004123"/>
    </source>
</evidence>
<feature type="domain" description="RRM" evidence="4">
    <location>
        <begin position="14"/>
        <end position="146"/>
    </location>
</feature>
<dbReference type="Pfam" id="PF00076">
    <property type="entry name" value="RRM_1"/>
    <property type="match status" value="3"/>
</dbReference>
<dbReference type="STRING" id="51351.M4DBC7"/>
<dbReference type="InterPro" id="IPR000504">
    <property type="entry name" value="RRM_dom"/>
</dbReference>
<evidence type="ECO:0000313" key="6">
    <source>
        <dbReference type="Proteomes" id="UP000011750"/>
    </source>
</evidence>
<dbReference type="PANTHER" id="PTHR13952:SF24">
    <property type="entry name" value="RRM DOMAIN-CONTAINING PROTEIN"/>
    <property type="match status" value="1"/>
</dbReference>
<accession>M4DBC7</accession>
<dbReference type="GO" id="GO:0030619">
    <property type="term" value="F:U1 snRNA binding"/>
    <property type="evidence" value="ECO:0000318"/>
    <property type="project" value="GO_Central"/>
</dbReference>
<dbReference type="PANTHER" id="PTHR13952">
    <property type="entry name" value="U1 SMALL NUCLEAR RIBONUCLEOPROTEIN 70 KD"/>
    <property type="match status" value="1"/>
</dbReference>
<dbReference type="InterPro" id="IPR035979">
    <property type="entry name" value="RBD_domain_sf"/>
</dbReference>
<name>M4DBC7_BRACM</name>
<dbReference type="InParanoid" id="M4DBC7"/>
<dbReference type="SUPFAM" id="SSF54928">
    <property type="entry name" value="RNA-binding domain, RBD"/>
    <property type="match status" value="2"/>
</dbReference>
<dbReference type="Proteomes" id="UP000011750">
    <property type="component" value="Chromosome A01"/>
</dbReference>
<evidence type="ECO:0000313" key="5">
    <source>
        <dbReference type="EnsemblPlants" id="Bra013787.1-P"/>
    </source>
</evidence>
<evidence type="ECO:0000259" key="4">
    <source>
        <dbReference type="PROSITE" id="PS50102"/>
    </source>
</evidence>
<dbReference type="PROSITE" id="PS50102">
    <property type="entry name" value="RRM"/>
    <property type="match status" value="3"/>
</dbReference>
<evidence type="ECO:0000256" key="3">
    <source>
        <dbReference type="PROSITE-ProRule" id="PRU00176"/>
    </source>
</evidence>
<dbReference type="eggNOG" id="KOG0123">
    <property type="taxonomic scope" value="Eukaryota"/>
</dbReference>
<dbReference type="GO" id="GO:0003729">
    <property type="term" value="F:mRNA binding"/>
    <property type="evidence" value="ECO:0000318"/>
    <property type="project" value="GO_Central"/>
</dbReference>
<proteinExistence type="predicted"/>
<reference evidence="5 6" key="1">
    <citation type="journal article" date="2011" name="Nat. Genet.">
        <title>The genome of the mesopolyploid crop species Brassica rapa.</title>
        <authorList>
            <consortium name="Brassica rapa Genome Sequencing Project Consortium"/>
            <person name="Wang X."/>
            <person name="Wang H."/>
            <person name="Wang J."/>
            <person name="Sun R."/>
            <person name="Wu J."/>
            <person name="Liu S."/>
            <person name="Bai Y."/>
            <person name="Mun J.H."/>
            <person name="Bancroft I."/>
            <person name="Cheng F."/>
            <person name="Huang S."/>
            <person name="Li X."/>
            <person name="Hua W."/>
            <person name="Wang J."/>
            <person name="Wang X."/>
            <person name="Freeling M."/>
            <person name="Pires J.C."/>
            <person name="Paterson A.H."/>
            <person name="Chalhoub B."/>
            <person name="Wang B."/>
            <person name="Hayward A."/>
            <person name="Sharpe A.G."/>
            <person name="Park B.S."/>
            <person name="Weisshaar B."/>
            <person name="Liu B."/>
            <person name="Li B."/>
            <person name="Liu B."/>
            <person name="Tong C."/>
            <person name="Song C."/>
            <person name="Duran C."/>
            <person name="Peng C."/>
            <person name="Geng C."/>
            <person name="Koh C."/>
            <person name="Lin C."/>
            <person name="Edwards D."/>
            <person name="Mu D."/>
            <person name="Shen D."/>
            <person name="Soumpourou E."/>
            <person name="Li F."/>
            <person name="Fraser F."/>
            <person name="Conant G."/>
            <person name="Lassalle G."/>
            <person name="King G.J."/>
            <person name="Bonnema G."/>
            <person name="Tang H."/>
            <person name="Wang H."/>
            <person name="Belcram H."/>
            <person name="Zhou H."/>
            <person name="Hirakawa H."/>
            <person name="Abe H."/>
            <person name="Guo H."/>
            <person name="Wang H."/>
            <person name="Jin H."/>
            <person name="Parkin I.A."/>
            <person name="Batley J."/>
            <person name="Kim J.S."/>
            <person name="Just J."/>
            <person name="Li J."/>
            <person name="Xu J."/>
            <person name="Deng J."/>
            <person name="Kim J.A."/>
            <person name="Li J."/>
            <person name="Yu J."/>
            <person name="Meng J."/>
            <person name="Wang J."/>
            <person name="Min J."/>
            <person name="Poulain J."/>
            <person name="Wang J."/>
            <person name="Hatakeyama K."/>
            <person name="Wu K."/>
            <person name="Wang L."/>
            <person name="Fang L."/>
            <person name="Trick M."/>
            <person name="Links M.G."/>
            <person name="Zhao M."/>
            <person name="Jin M."/>
            <person name="Ramchiary N."/>
            <person name="Drou N."/>
            <person name="Berkman P.J."/>
            <person name="Cai Q."/>
            <person name="Huang Q."/>
            <person name="Li R."/>
            <person name="Tabata S."/>
            <person name="Cheng S."/>
            <person name="Zhang S."/>
            <person name="Zhang S."/>
            <person name="Huang S."/>
            <person name="Sato S."/>
            <person name="Sun S."/>
            <person name="Kwon S.J."/>
            <person name="Choi S.R."/>
            <person name="Lee T.H."/>
            <person name="Fan W."/>
            <person name="Zhao X."/>
            <person name="Tan X."/>
            <person name="Xu X."/>
            <person name="Wang Y."/>
            <person name="Qiu Y."/>
            <person name="Yin Y."/>
            <person name="Li Y."/>
            <person name="Du Y."/>
            <person name="Liao Y."/>
            <person name="Lim Y."/>
            <person name="Narusaka Y."/>
            <person name="Wang Y."/>
            <person name="Wang Z."/>
            <person name="Li Z."/>
            <person name="Wang Z."/>
            <person name="Xiong Z."/>
            <person name="Zhang Z."/>
        </authorList>
    </citation>
    <scope>NUCLEOTIDE SEQUENCE [LARGE SCALE GENOMIC DNA]</scope>
    <source>
        <strain evidence="5 6">cv. Chiifu-401-42</strain>
    </source>
</reference>
<dbReference type="AlphaFoldDB" id="M4DBC7"/>
<dbReference type="HOGENOM" id="CLU_039561_0_0_1"/>
<comment type="subcellular location">
    <subcellularLocation>
        <location evidence="1">Nucleus</location>
    </subcellularLocation>
</comment>
<dbReference type="CDD" id="cd00590">
    <property type="entry name" value="RRM_SF"/>
    <property type="match status" value="2"/>
</dbReference>
<sequence length="457" mass="52531">MIVKKHKEVGVKKKTILVGRLPTHAGIADIIDFFKDVGQVVRVQQKAAQKLENSHIFGQIFASYRPPRPKYCKDHIVWNKDYISREGCANYVGEVVSVGLIVNPEGKHVGYSFVEFDSADSAHNALQLMNGEYFLDHMVFLHVAKLPPYRLLHQYNLAEKLCYEDYLRLAITKGRLDKTSYEEEECLDGTPSFVEAVSVRRNKTISVGNLPCPTVIHDIIDLYKDVGQVVHVRLVTDCEGKQNGMGYIEFASAKEAEKAMKKKYLHGQKIYRYPAEEFPNLPRPKYCIDHNVWYEDQLGRENRLIDEEVEEGFDETHDFAEQVALRKKTLFVYNLSPNITKYQISTYYKNVGQVCRVRLVVNRKGEHVGCGFVEFASAVEAKEALLYESRALNIHIISDVVDMSPYPIRPKYNLAEKLWRNEEYLLLESLPIEGDYLEKPEVTKLFCGKKITFSDDD</sequence>
<dbReference type="Gramene" id="Bra013787.1">
    <property type="protein sequence ID" value="Bra013787.1-P"/>
    <property type="gene ID" value="Bra013787"/>
</dbReference>
<keyword evidence="6" id="KW-1185">Reference proteome</keyword>
<dbReference type="SMART" id="SM00360">
    <property type="entry name" value="RRM"/>
    <property type="match status" value="3"/>
</dbReference>
<dbReference type="Gene3D" id="3.30.70.330">
    <property type="match status" value="3"/>
</dbReference>
<protein>
    <recommendedName>
        <fullName evidence="4">RRM domain-containing protein</fullName>
    </recommendedName>
</protein>
<dbReference type="InterPro" id="IPR051183">
    <property type="entry name" value="U1_U11-U12_snRNP_70-35kDa"/>
</dbReference>